<dbReference type="InterPro" id="IPR001647">
    <property type="entry name" value="HTH_TetR"/>
</dbReference>
<feature type="DNA-binding region" description="H-T-H motif" evidence="2">
    <location>
        <begin position="60"/>
        <end position="79"/>
    </location>
</feature>
<dbReference type="Pfam" id="PF00440">
    <property type="entry name" value="TetR_N"/>
    <property type="match status" value="1"/>
</dbReference>
<proteinExistence type="predicted"/>
<dbReference type="Pfam" id="PF14246">
    <property type="entry name" value="TetR_C_7"/>
    <property type="match status" value="1"/>
</dbReference>
<dbReference type="PROSITE" id="PS50977">
    <property type="entry name" value="HTH_TETR_2"/>
    <property type="match status" value="1"/>
</dbReference>
<dbReference type="InterPro" id="IPR050109">
    <property type="entry name" value="HTH-type_TetR-like_transc_reg"/>
</dbReference>
<feature type="domain" description="HTH tetR-type" evidence="3">
    <location>
        <begin position="37"/>
        <end position="97"/>
    </location>
</feature>
<dbReference type="AlphaFoldDB" id="A0A8J4A1L2"/>
<evidence type="ECO:0000313" key="4">
    <source>
        <dbReference type="EMBL" id="GIJ71211.1"/>
    </source>
</evidence>
<dbReference type="Gene3D" id="1.10.357.10">
    <property type="entry name" value="Tetracycline Repressor, domain 2"/>
    <property type="match status" value="1"/>
</dbReference>
<dbReference type="SUPFAM" id="SSF46689">
    <property type="entry name" value="Homeodomain-like"/>
    <property type="match status" value="1"/>
</dbReference>
<reference evidence="4" key="1">
    <citation type="submission" date="2021-01" db="EMBL/GenBank/DDBJ databases">
        <title>Whole genome shotgun sequence of Virgisporangium ochraceum NBRC 16418.</title>
        <authorList>
            <person name="Komaki H."/>
            <person name="Tamura T."/>
        </authorList>
    </citation>
    <scope>NUCLEOTIDE SEQUENCE</scope>
    <source>
        <strain evidence="4">NBRC 16418</strain>
    </source>
</reference>
<dbReference type="PANTHER" id="PTHR30055:SF146">
    <property type="entry name" value="HTH-TYPE TRANSCRIPTIONAL DUAL REGULATOR CECR"/>
    <property type="match status" value="1"/>
</dbReference>
<dbReference type="InterPro" id="IPR009057">
    <property type="entry name" value="Homeodomain-like_sf"/>
</dbReference>
<gene>
    <name evidence="4" type="ORF">Voc01_061280</name>
</gene>
<protein>
    <submittedName>
        <fullName evidence="4">TetR family transcriptional regulator</fullName>
    </submittedName>
</protein>
<dbReference type="PANTHER" id="PTHR30055">
    <property type="entry name" value="HTH-TYPE TRANSCRIPTIONAL REGULATOR RUTR"/>
    <property type="match status" value="1"/>
</dbReference>
<dbReference type="GO" id="GO:0003700">
    <property type="term" value="F:DNA-binding transcription factor activity"/>
    <property type="evidence" value="ECO:0007669"/>
    <property type="project" value="TreeGrafter"/>
</dbReference>
<dbReference type="Proteomes" id="UP000635606">
    <property type="component" value="Unassembled WGS sequence"/>
</dbReference>
<accession>A0A8J4A1L2</accession>
<keyword evidence="5" id="KW-1185">Reference proteome</keyword>
<dbReference type="InterPro" id="IPR036271">
    <property type="entry name" value="Tet_transcr_reg_TetR-rel_C_sf"/>
</dbReference>
<name>A0A8J4A1L2_9ACTN</name>
<dbReference type="InterPro" id="IPR039536">
    <property type="entry name" value="TetR_C_Proteobacteria"/>
</dbReference>
<dbReference type="SUPFAM" id="SSF48498">
    <property type="entry name" value="Tetracyclin repressor-like, C-terminal domain"/>
    <property type="match status" value="1"/>
</dbReference>
<evidence type="ECO:0000256" key="2">
    <source>
        <dbReference type="PROSITE-ProRule" id="PRU00335"/>
    </source>
</evidence>
<dbReference type="PRINTS" id="PR00455">
    <property type="entry name" value="HTHTETR"/>
</dbReference>
<evidence type="ECO:0000256" key="1">
    <source>
        <dbReference type="ARBA" id="ARBA00023125"/>
    </source>
</evidence>
<sequence>MPSVLSIAGRIKGPLRYRHVLKWRCAITTRRRGRPSGSQGPELLAVARAVFLEQGFARTTMDAVAARARISKTSLYQEHPSKDALFAAVVRDWAARGRDAMRPHLDLFLATDDVPTALLTLARTLQAGILGADVLRMRRLVASEAARFPDVAAGYVADSWDRNIATLGDALAELTRRGRIRADDPSTAAQQFTWLAVAAPLNDRTLRGDDTPPAADVLDATARAAVDTFLARYGRP</sequence>
<keyword evidence="1 2" id="KW-0238">DNA-binding</keyword>
<evidence type="ECO:0000259" key="3">
    <source>
        <dbReference type="PROSITE" id="PS50977"/>
    </source>
</evidence>
<comment type="caution">
    <text evidence="4">The sequence shown here is derived from an EMBL/GenBank/DDBJ whole genome shotgun (WGS) entry which is preliminary data.</text>
</comment>
<evidence type="ECO:0000313" key="5">
    <source>
        <dbReference type="Proteomes" id="UP000635606"/>
    </source>
</evidence>
<dbReference type="EMBL" id="BOPH01000086">
    <property type="protein sequence ID" value="GIJ71211.1"/>
    <property type="molecule type" value="Genomic_DNA"/>
</dbReference>
<organism evidence="4 5">
    <name type="scientific">Virgisporangium ochraceum</name>
    <dbReference type="NCBI Taxonomy" id="65505"/>
    <lineage>
        <taxon>Bacteria</taxon>
        <taxon>Bacillati</taxon>
        <taxon>Actinomycetota</taxon>
        <taxon>Actinomycetes</taxon>
        <taxon>Micromonosporales</taxon>
        <taxon>Micromonosporaceae</taxon>
        <taxon>Virgisporangium</taxon>
    </lineage>
</organism>
<dbReference type="GO" id="GO:0000976">
    <property type="term" value="F:transcription cis-regulatory region binding"/>
    <property type="evidence" value="ECO:0007669"/>
    <property type="project" value="TreeGrafter"/>
</dbReference>